<proteinExistence type="predicted"/>
<evidence type="ECO:0000256" key="1">
    <source>
        <dbReference type="SAM" id="MobiDB-lite"/>
    </source>
</evidence>
<reference evidence="2" key="2">
    <citation type="submission" date="2020-09" db="EMBL/GenBank/DDBJ databases">
        <authorList>
            <person name="Sun Q."/>
            <person name="Ohkuma M."/>
        </authorList>
    </citation>
    <scope>NUCLEOTIDE SEQUENCE</scope>
    <source>
        <strain evidence="2">JCM 4059</strain>
    </source>
</reference>
<keyword evidence="3" id="KW-1185">Reference proteome</keyword>
<dbReference type="AlphaFoldDB" id="A0A919E9B7"/>
<accession>A0A919E9B7</accession>
<sequence>MSLADEYGTDVEIYRRDGTVYADTRTGAPEQLLTHLDDLGFIRKASSIYTWHELPEGLSHAETHRRSLRAVLLLTAAGYDANISHNLYDKATHSAVVAQLKSRTAQGAQVPPRAASSPSSRRSR</sequence>
<dbReference type="RefSeq" id="WP_190127690.1">
    <property type="nucleotide sequence ID" value="NZ_BNBD01000001.1"/>
</dbReference>
<name>A0A919E9B7_9ACTN</name>
<feature type="compositionally biased region" description="Low complexity" evidence="1">
    <location>
        <begin position="111"/>
        <end position="124"/>
    </location>
</feature>
<evidence type="ECO:0000313" key="3">
    <source>
        <dbReference type="Proteomes" id="UP000638313"/>
    </source>
</evidence>
<gene>
    <name evidence="2" type="ORF">GCM10010218_05260</name>
</gene>
<organism evidence="2 3">
    <name type="scientific">Streptomyces mashuensis</name>
    <dbReference type="NCBI Taxonomy" id="33904"/>
    <lineage>
        <taxon>Bacteria</taxon>
        <taxon>Bacillati</taxon>
        <taxon>Actinomycetota</taxon>
        <taxon>Actinomycetes</taxon>
        <taxon>Kitasatosporales</taxon>
        <taxon>Streptomycetaceae</taxon>
        <taxon>Streptomyces</taxon>
    </lineage>
</organism>
<comment type="caution">
    <text evidence="2">The sequence shown here is derived from an EMBL/GenBank/DDBJ whole genome shotgun (WGS) entry which is preliminary data.</text>
</comment>
<reference evidence="2" key="1">
    <citation type="journal article" date="2014" name="Int. J. Syst. Evol. Microbiol.">
        <title>Complete genome sequence of Corynebacterium casei LMG S-19264T (=DSM 44701T), isolated from a smear-ripened cheese.</title>
        <authorList>
            <consortium name="US DOE Joint Genome Institute (JGI-PGF)"/>
            <person name="Walter F."/>
            <person name="Albersmeier A."/>
            <person name="Kalinowski J."/>
            <person name="Ruckert C."/>
        </authorList>
    </citation>
    <scope>NUCLEOTIDE SEQUENCE</scope>
    <source>
        <strain evidence="2">JCM 4059</strain>
    </source>
</reference>
<protein>
    <submittedName>
        <fullName evidence="2">Uncharacterized protein</fullName>
    </submittedName>
</protein>
<evidence type="ECO:0000313" key="2">
    <source>
        <dbReference type="EMBL" id="GHF27266.1"/>
    </source>
</evidence>
<feature type="region of interest" description="Disordered" evidence="1">
    <location>
        <begin position="100"/>
        <end position="124"/>
    </location>
</feature>
<dbReference type="Proteomes" id="UP000638313">
    <property type="component" value="Unassembled WGS sequence"/>
</dbReference>
<dbReference type="EMBL" id="BNBD01000001">
    <property type="protein sequence ID" value="GHF27266.1"/>
    <property type="molecule type" value="Genomic_DNA"/>
</dbReference>